<comment type="similarity">
    <text evidence="1">Belongs to the polysaccharide synthase family.</text>
</comment>
<evidence type="ECO:0000313" key="4">
    <source>
        <dbReference type="EMBL" id="GAA4749345.1"/>
    </source>
</evidence>
<reference evidence="5" key="1">
    <citation type="journal article" date="2019" name="Int. J. Syst. Evol. Microbiol.">
        <title>The Global Catalogue of Microorganisms (GCM) 10K type strain sequencing project: providing services to taxonomists for standard genome sequencing and annotation.</title>
        <authorList>
            <consortium name="The Broad Institute Genomics Platform"/>
            <consortium name="The Broad Institute Genome Sequencing Center for Infectious Disease"/>
            <person name="Wu L."/>
            <person name="Ma J."/>
        </authorList>
    </citation>
    <scope>NUCLEOTIDE SEQUENCE [LARGE SCALE GENOMIC DNA]</scope>
    <source>
        <strain evidence="5">JCM 18532</strain>
    </source>
</reference>
<dbReference type="SMART" id="SM00822">
    <property type="entry name" value="PKS_KR"/>
    <property type="match status" value="1"/>
</dbReference>
<proteinExistence type="inferred from homology"/>
<feature type="transmembrane region" description="Helical" evidence="2">
    <location>
        <begin position="92"/>
        <end position="114"/>
    </location>
</feature>
<dbReference type="Proteomes" id="UP001499882">
    <property type="component" value="Unassembled WGS sequence"/>
</dbReference>
<dbReference type="InterPro" id="IPR036291">
    <property type="entry name" value="NAD(P)-bd_dom_sf"/>
</dbReference>
<dbReference type="SUPFAM" id="SSF51735">
    <property type="entry name" value="NAD(P)-binding Rossmann-fold domains"/>
    <property type="match status" value="2"/>
</dbReference>
<dbReference type="Pfam" id="PF13727">
    <property type="entry name" value="CoA_binding_3"/>
    <property type="match status" value="1"/>
</dbReference>
<keyword evidence="2" id="KW-0472">Membrane</keyword>
<evidence type="ECO:0000256" key="1">
    <source>
        <dbReference type="ARBA" id="ARBA00007430"/>
    </source>
</evidence>
<dbReference type="InterPro" id="IPR003869">
    <property type="entry name" value="Polysac_CapD-like"/>
</dbReference>
<protein>
    <submittedName>
        <fullName evidence="4">Nucleoside-diphosphate sugar epimerase/dehydratase</fullName>
    </submittedName>
</protein>
<dbReference type="Gene3D" id="3.40.50.720">
    <property type="entry name" value="NAD(P)-binding Rossmann-like Domain"/>
    <property type="match status" value="2"/>
</dbReference>
<name>A0ABP8Z814_9ACTN</name>
<feature type="transmembrane region" description="Helical" evidence="2">
    <location>
        <begin position="59"/>
        <end position="80"/>
    </location>
</feature>
<accession>A0ABP8Z814</accession>
<sequence>MTVRRVDQRGGLGALMLATPWLRRAALAALDVTSWGLALAVIVGVRLDFSITDVQWASIVRYGLTAGALMVGLGYATKFYRGRFLVGSFDEALGLALHIGTVAVLALLAAPLLYPGLPRSIPVLVPPMALLISAAGRYVFRVLRERTEGSPGSGPGVVVRNAIIYGAGDAGRQVARLVRNDPDLSFRVVGYVDDNQAKRYLRIQGIPVLGTGHNLASVAAEYDAHAVILAVPGAGGALIGRVQEVADDADLELFLLPRVSELIGGRVAASDIRRVEISDVLGRHQVSTDLSAIAGYLSGKRVLITGAGGSIGAELARQVHHFGPSTLILLDRDESALHSVQLAIYGHGLLDSPDTVLADIREVDSLRKIFQAHQPEIVFHAAALKHLPMLERFPDEGWKTNVLGTLNLLRLSSEFEVDHFVNISTDKAADATSVLGATKRAAEQLTAWHAQQTGRPYISVRFGNVLGSRGSMLHTFNAQIAAGGPVTVTHPDVTRYFMTIPEACELVVQAGAVGREGEVMVLEMGEPVKILDVARRMIALSGGRGVEVVFTGLRSGEKLHETLFSEDEHARATGHPMIRSVSVPVLSPSDVIDLEIAARAGM</sequence>
<dbReference type="PANTHER" id="PTHR43318">
    <property type="entry name" value="UDP-N-ACETYLGLUCOSAMINE 4,6-DEHYDRATASE"/>
    <property type="match status" value="1"/>
</dbReference>
<gene>
    <name evidence="4" type="ORF">GCM10023350_38040</name>
</gene>
<evidence type="ECO:0000256" key="2">
    <source>
        <dbReference type="SAM" id="Phobius"/>
    </source>
</evidence>
<keyword evidence="2" id="KW-0812">Transmembrane</keyword>
<dbReference type="CDD" id="cd05237">
    <property type="entry name" value="UDP_invert_4-6DH_SDR_e"/>
    <property type="match status" value="1"/>
</dbReference>
<keyword evidence="5" id="KW-1185">Reference proteome</keyword>
<feature type="domain" description="Ketoreductase" evidence="3">
    <location>
        <begin position="300"/>
        <end position="468"/>
    </location>
</feature>
<dbReference type="Pfam" id="PF02719">
    <property type="entry name" value="Polysacc_synt_2"/>
    <property type="match status" value="1"/>
</dbReference>
<comment type="caution">
    <text evidence="4">The sequence shown here is derived from an EMBL/GenBank/DDBJ whole genome shotgun (WGS) entry which is preliminary data.</text>
</comment>
<dbReference type="InterPro" id="IPR057326">
    <property type="entry name" value="KR_dom"/>
</dbReference>
<feature type="transmembrane region" description="Helical" evidence="2">
    <location>
        <begin position="25"/>
        <end position="47"/>
    </location>
</feature>
<keyword evidence="2" id="KW-1133">Transmembrane helix</keyword>
<dbReference type="InterPro" id="IPR051203">
    <property type="entry name" value="Polysaccharide_Synthase-Rel"/>
</dbReference>
<organism evidence="4 5">
    <name type="scientific">Nocardioides endophyticus</name>
    <dbReference type="NCBI Taxonomy" id="1353775"/>
    <lineage>
        <taxon>Bacteria</taxon>
        <taxon>Bacillati</taxon>
        <taxon>Actinomycetota</taxon>
        <taxon>Actinomycetes</taxon>
        <taxon>Propionibacteriales</taxon>
        <taxon>Nocardioidaceae</taxon>
        <taxon>Nocardioides</taxon>
    </lineage>
</organism>
<evidence type="ECO:0000259" key="3">
    <source>
        <dbReference type="SMART" id="SM00822"/>
    </source>
</evidence>
<evidence type="ECO:0000313" key="5">
    <source>
        <dbReference type="Proteomes" id="UP001499882"/>
    </source>
</evidence>
<dbReference type="PANTHER" id="PTHR43318:SF1">
    <property type="entry name" value="POLYSACCHARIDE BIOSYNTHESIS PROTEIN EPSC-RELATED"/>
    <property type="match status" value="1"/>
</dbReference>
<dbReference type="EMBL" id="BAABKN010000023">
    <property type="protein sequence ID" value="GAA4749345.1"/>
    <property type="molecule type" value="Genomic_DNA"/>
</dbReference>